<feature type="signal peptide" evidence="1">
    <location>
        <begin position="1"/>
        <end position="18"/>
    </location>
</feature>
<reference evidence="2" key="2">
    <citation type="submission" date="2022-08" db="EMBL/GenBank/DDBJ databases">
        <authorList>
            <person name="Iruegas-Bocardo F."/>
            <person name="Weisberg A.J."/>
            <person name="Riutta E.R."/>
            <person name="Kilday K."/>
            <person name="Bonkowski J.C."/>
            <person name="Creswell T."/>
            <person name="Daughtrey M.L."/>
            <person name="Rane K."/>
            <person name="Grunwald N.J."/>
            <person name="Chang J.H."/>
            <person name="Putnam M.L."/>
        </authorList>
    </citation>
    <scope>NUCLEOTIDE SEQUENCE</scope>
    <source>
        <strain evidence="2">22-338</strain>
    </source>
</reference>
<keyword evidence="1" id="KW-0732">Signal</keyword>
<organism evidence="2 3">
    <name type="scientific">Xanthomonas hortorum pv. hederae</name>
    <dbReference type="NCBI Taxonomy" id="453603"/>
    <lineage>
        <taxon>Bacteria</taxon>
        <taxon>Pseudomonadati</taxon>
        <taxon>Pseudomonadota</taxon>
        <taxon>Gammaproteobacteria</taxon>
        <taxon>Lysobacterales</taxon>
        <taxon>Lysobacteraceae</taxon>
        <taxon>Xanthomonas</taxon>
    </lineage>
</organism>
<evidence type="ECO:0000313" key="2">
    <source>
        <dbReference type="EMBL" id="MDC8638776.1"/>
    </source>
</evidence>
<feature type="chain" id="PRO_5040773572" evidence="1">
    <location>
        <begin position="19"/>
        <end position="385"/>
    </location>
</feature>
<dbReference type="Proteomes" id="UP001140230">
    <property type="component" value="Unassembled WGS sequence"/>
</dbReference>
<evidence type="ECO:0000313" key="3">
    <source>
        <dbReference type="Proteomes" id="UP001140230"/>
    </source>
</evidence>
<dbReference type="AlphaFoldDB" id="A0A9X4BSH3"/>
<dbReference type="RefSeq" id="WP_170118484.1">
    <property type="nucleotide sequence ID" value="NZ_CP168173.1"/>
</dbReference>
<sequence length="385" mass="40686">MKALIAVAISALSGVAMAGDVPPGYAGVGGMTLQEIDPAIYAYHYDHGFVGEDAMGWDPALQFAWSRIAAAKVCGQQPVEQEAIVAKLVAQYGQDAVVHQINGIEFHEVQMRASSAFCTAARGAEAIAVVPAFAGGDFSTATAYAVAAEAGTVVVVAEDLPATIAGGDAAAALSLSADWALLLPLQARMVVSSNGQPAGDEMLHVIRRSHTGAVIAGQVAGNVMAAVIFGRVGGFTFDKRQLKGESIENIGNPGYAIQREAINAQLKRYFTAKPGAMPIDPFPLQVLMSEWRLVYQSLSDDKSPYELRYQVSIGGESSGFLKRKASPYSLGCQPTPRTASIEEWEANDYALVKAAAQAYSDECAAKLAERLPQWFPDREAVAASN</sequence>
<gene>
    <name evidence="2" type="ORF">NY667_13375</name>
</gene>
<proteinExistence type="predicted"/>
<name>A0A9X4BSH3_9XANT</name>
<protein>
    <submittedName>
        <fullName evidence="2">Uncharacterized protein</fullName>
    </submittedName>
</protein>
<comment type="caution">
    <text evidence="2">The sequence shown here is derived from an EMBL/GenBank/DDBJ whole genome shotgun (WGS) entry which is preliminary data.</text>
</comment>
<dbReference type="EMBL" id="JANWTP010000041">
    <property type="protein sequence ID" value="MDC8638776.1"/>
    <property type="molecule type" value="Genomic_DNA"/>
</dbReference>
<evidence type="ECO:0000256" key="1">
    <source>
        <dbReference type="SAM" id="SignalP"/>
    </source>
</evidence>
<accession>A0A9X4BSH3</accession>
<reference evidence="2" key="1">
    <citation type="journal article" date="2022" name="Phytopathology">
        <title>Whole genome sequencing-based tracing of a 2022 introduction and outbreak of Xanthomonas hortorum pv. pelargonii.</title>
        <authorList>
            <person name="Iruegas Bocardo F."/>
            <person name="Weisberg A.J."/>
            <person name="Riutta E.R."/>
            <person name="Kilday K.B."/>
            <person name="Bonkowski J.C."/>
            <person name="Creswell T.C."/>
            <person name="Daughtrey M."/>
            <person name="Rane K.K."/>
            <person name="Grunwald N.J."/>
            <person name="Chang J.H."/>
            <person name="Putnam M."/>
        </authorList>
    </citation>
    <scope>NUCLEOTIDE SEQUENCE</scope>
    <source>
        <strain evidence="2">22-338</strain>
    </source>
</reference>